<evidence type="ECO:0000256" key="6">
    <source>
        <dbReference type="ARBA" id="ARBA00022989"/>
    </source>
</evidence>
<sequence length="355" mass="37509">MMKRGAMKTKTYGILILGLSAALILSLFTAVLFGNADLSFQDVYRVIGYEVFHTESLSAYGQGAVHDVVWQIRLPRVLMAAAVGTGLSVCGVVMQAVVKNPLADPYVLGVSSGAYLGAAASILLGIGSVFGDQGMGIMAFFGALAASFGVLFISGIGGRTSAGKLILAGMAVSTVCSAFANFLIYISQNREATTQISYWSMGSLATADWDNVPVVLPVMIVTTLIFWTQSRKLNLMLLGDETAVTLGTDLHRVRIVYLILSSLMVGTAVCAAGMIGFVGLIIPHAVRMCLGTDHKRLIPVSALTGAVFLIWADVACRVILDYAELPIGILVSLIGAPCFIYLMIRRSYGFGGGEA</sequence>
<evidence type="ECO:0000256" key="3">
    <source>
        <dbReference type="ARBA" id="ARBA00022448"/>
    </source>
</evidence>
<dbReference type="Proteomes" id="UP000775686">
    <property type="component" value="Unassembled WGS sequence"/>
</dbReference>
<evidence type="ECO:0000313" key="9">
    <source>
        <dbReference type="EMBL" id="MBM6744324.1"/>
    </source>
</evidence>
<feature type="transmembrane region" description="Helical" evidence="8">
    <location>
        <begin position="207"/>
        <end position="227"/>
    </location>
</feature>
<feature type="transmembrane region" description="Helical" evidence="8">
    <location>
        <begin position="105"/>
        <end position="129"/>
    </location>
</feature>
<feature type="transmembrane region" description="Helical" evidence="8">
    <location>
        <begin position="165"/>
        <end position="187"/>
    </location>
</feature>
<evidence type="ECO:0000256" key="1">
    <source>
        <dbReference type="ARBA" id="ARBA00004651"/>
    </source>
</evidence>
<dbReference type="Pfam" id="PF01032">
    <property type="entry name" value="FecCD"/>
    <property type="match status" value="1"/>
</dbReference>
<keyword evidence="10" id="KW-1185">Reference proteome</keyword>
<evidence type="ECO:0000256" key="4">
    <source>
        <dbReference type="ARBA" id="ARBA00022475"/>
    </source>
</evidence>
<dbReference type="PANTHER" id="PTHR30472">
    <property type="entry name" value="FERRIC ENTEROBACTIN TRANSPORT SYSTEM PERMEASE PROTEIN"/>
    <property type="match status" value="1"/>
</dbReference>
<evidence type="ECO:0000256" key="8">
    <source>
        <dbReference type="SAM" id="Phobius"/>
    </source>
</evidence>
<dbReference type="EMBL" id="JACJKH010000013">
    <property type="protein sequence ID" value="MBM6744324.1"/>
    <property type="molecule type" value="Genomic_DNA"/>
</dbReference>
<comment type="similarity">
    <text evidence="2">Belongs to the binding-protein-dependent transport system permease family. FecCD subfamily.</text>
</comment>
<feature type="transmembrane region" description="Helical" evidence="8">
    <location>
        <begin position="255"/>
        <end position="282"/>
    </location>
</feature>
<dbReference type="PANTHER" id="PTHR30472:SF25">
    <property type="entry name" value="ABC TRANSPORTER PERMEASE PROTEIN MJ0876-RELATED"/>
    <property type="match status" value="1"/>
</dbReference>
<proteinExistence type="inferred from homology"/>
<feature type="transmembrane region" description="Helical" evidence="8">
    <location>
        <begin position="77"/>
        <end position="98"/>
    </location>
</feature>
<keyword evidence="4" id="KW-1003">Cell membrane</keyword>
<keyword evidence="5 8" id="KW-0812">Transmembrane</keyword>
<feature type="transmembrane region" description="Helical" evidence="8">
    <location>
        <begin position="12"/>
        <end position="33"/>
    </location>
</feature>
<accession>A0ABS2EH12</accession>
<name>A0ABS2EH12_9FIRM</name>
<comment type="subcellular location">
    <subcellularLocation>
        <location evidence="1">Cell membrane</location>
        <topology evidence="1">Multi-pass membrane protein</topology>
    </subcellularLocation>
</comment>
<keyword evidence="6 8" id="KW-1133">Transmembrane helix</keyword>
<reference evidence="9 10" key="1">
    <citation type="journal article" date="2021" name="Sci. Rep.">
        <title>The distribution of antibiotic resistance genes in chicken gut microbiota commensals.</title>
        <authorList>
            <person name="Juricova H."/>
            <person name="Matiasovicova J."/>
            <person name="Kubasova T."/>
            <person name="Cejkova D."/>
            <person name="Rychlik I."/>
        </authorList>
    </citation>
    <scope>NUCLEOTIDE SEQUENCE [LARGE SCALE GENOMIC DNA]</scope>
    <source>
        <strain evidence="9 10">An770</strain>
    </source>
</reference>
<feature type="transmembrane region" description="Helical" evidence="8">
    <location>
        <begin position="327"/>
        <end position="344"/>
    </location>
</feature>
<evidence type="ECO:0000313" key="10">
    <source>
        <dbReference type="Proteomes" id="UP000775686"/>
    </source>
</evidence>
<evidence type="ECO:0000256" key="5">
    <source>
        <dbReference type="ARBA" id="ARBA00022692"/>
    </source>
</evidence>
<feature type="transmembrane region" description="Helical" evidence="8">
    <location>
        <begin position="302"/>
        <end position="320"/>
    </location>
</feature>
<dbReference type="Gene3D" id="1.10.3470.10">
    <property type="entry name" value="ABC transporter involved in vitamin B12 uptake, BtuC"/>
    <property type="match status" value="1"/>
</dbReference>
<dbReference type="CDD" id="cd06550">
    <property type="entry name" value="TM_ABC_iron-siderophores_like"/>
    <property type="match status" value="1"/>
</dbReference>
<keyword evidence="3" id="KW-0813">Transport</keyword>
<evidence type="ECO:0000256" key="7">
    <source>
        <dbReference type="ARBA" id="ARBA00023136"/>
    </source>
</evidence>
<feature type="transmembrane region" description="Helical" evidence="8">
    <location>
        <begin position="135"/>
        <end position="153"/>
    </location>
</feature>
<protein>
    <submittedName>
        <fullName evidence="9">Iron ABC transporter permease</fullName>
    </submittedName>
</protein>
<keyword evidence="7 8" id="KW-0472">Membrane</keyword>
<evidence type="ECO:0000256" key="2">
    <source>
        <dbReference type="ARBA" id="ARBA00007935"/>
    </source>
</evidence>
<dbReference type="InterPro" id="IPR037294">
    <property type="entry name" value="ABC_BtuC-like"/>
</dbReference>
<comment type="caution">
    <text evidence="9">The sequence shown here is derived from an EMBL/GenBank/DDBJ whole genome shotgun (WGS) entry which is preliminary data.</text>
</comment>
<gene>
    <name evidence="9" type="ORF">H6A32_08390</name>
</gene>
<dbReference type="InterPro" id="IPR000522">
    <property type="entry name" value="ABC_transptr_permease_BtuC"/>
</dbReference>
<organism evidence="9 10">
    <name type="scientific">Drancourtella massiliensis</name>
    <dbReference type="NCBI Taxonomy" id="1632013"/>
    <lineage>
        <taxon>Bacteria</taxon>
        <taxon>Bacillati</taxon>
        <taxon>Bacillota</taxon>
        <taxon>Clostridia</taxon>
        <taxon>Eubacteriales</taxon>
        <taxon>Oscillospiraceae</taxon>
        <taxon>Drancourtella</taxon>
    </lineage>
</organism>
<dbReference type="SUPFAM" id="SSF81345">
    <property type="entry name" value="ABC transporter involved in vitamin B12 uptake, BtuC"/>
    <property type="match status" value="1"/>
</dbReference>